<dbReference type="AlphaFoldDB" id="A0AAE4NUA0"/>
<dbReference type="RefSeq" id="WP_315340898.1">
    <property type="nucleotide sequence ID" value="NZ_JAVDZE010000001.1"/>
</dbReference>
<evidence type="ECO:0000256" key="1">
    <source>
        <dbReference type="ARBA" id="ARBA00010122"/>
    </source>
</evidence>
<dbReference type="Proteomes" id="UP001245683">
    <property type="component" value="Unassembled WGS sequence"/>
</dbReference>
<dbReference type="InterPro" id="IPR036393">
    <property type="entry name" value="AceGlu_kinase-like_sf"/>
</dbReference>
<dbReference type="Gene3D" id="3.40.1160.10">
    <property type="entry name" value="Acetylglutamate kinase-like"/>
    <property type="match status" value="1"/>
</dbReference>
<name>A0AAE4NUA0_9EURY</name>
<keyword evidence="3" id="KW-0418">Kinase</keyword>
<dbReference type="PANTHER" id="PTHR21499:SF70">
    <property type="entry name" value="ASPARTOKINASE"/>
    <property type="match status" value="1"/>
</dbReference>
<comment type="similarity">
    <text evidence="1">Belongs to the aspartokinase family.</text>
</comment>
<dbReference type="GO" id="GO:0004072">
    <property type="term" value="F:aspartate kinase activity"/>
    <property type="evidence" value="ECO:0007669"/>
    <property type="project" value="UniProtKB-EC"/>
</dbReference>
<protein>
    <submittedName>
        <fullName evidence="3">Aspartate kinase</fullName>
        <ecNumber evidence="3">2.7.2.4</ecNumber>
    </submittedName>
</protein>
<dbReference type="PROSITE" id="PS00324">
    <property type="entry name" value="ASPARTOKINASE"/>
    <property type="match status" value="1"/>
</dbReference>
<dbReference type="GO" id="GO:0009090">
    <property type="term" value="P:homoserine biosynthetic process"/>
    <property type="evidence" value="ECO:0007669"/>
    <property type="project" value="TreeGrafter"/>
</dbReference>
<keyword evidence="3" id="KW-0808">Transferase</keyword>
<feature type="domain" description="Aspartate/glutamate/uridylate kinase" evidence="2">
    <location>
        <begin position="7"/>
        <end position="263"/>
    </location>
</feature>
<dbReference type="PANTHER" id="PTHR21499">
    <property type="entry name" value="ASPARTATE KINASE"/>
    <property type="match status" value="1"/>
</dbReference>
<evidence type="ECO:0000259" key="2">
    <source>
        <dbReference type="Pfam" id="PF00696"/>
    </source>
</evidence>
<dbReference type="GO" id="GO:0005829">
    <property type="term" value="C:cytosol"/>
    <property type="evidence" value="ECO:0007669"/>
    <property type="project" value="TreeGrafter"/>
</dbReference>
<dbReference type="EC" id="2.7.2.4" evidence="3"/>
<dbReference type="SUPFAM" id="SSF53633">
    <property type="entry name" value="Carbamate kinase-like"/>
    <property type="match status" value="1"/>
</dbReference>
<gene>
    <name evidence="3" type="ORF">RBI02_01555</name>
</gene>
<accession>A0AAE4NUA0</accession>
<organism evidence="3 4">
    <name type="scientific">Thermococcus waiotapuensis</name>
    <dbReference type="NCBI Taxonomy" id="90909"/>
    <lineage>
        <taxon>Archaea</taxon>
        <taxon>Methanobacteriati</taxon>
        <taxon>Methanobacteriota</taxon>
        <taxon>Thermococci</taxon>
        <taxon>Thermococcales</taxon>
        <taxon>Thermococcaceae</taxon>
        <taxon>Thermococcus</taxon>
    </lineage>
</organism>
<keyword evidence="4" id="KW-1185">Reference proteome</keyword>
<evidence type="ECO:0000313" key="4">
    <source>
        <dbReference type="Proteomes" id="UP001245683"/>
    </source>
</evidence>
<dbReference type="NCBIfam" id="TIGR02078">
    <property type="entry name" value="AspKin_pair"/>
    <property type="match status" value="1"/>
</dbReference>
<comment type="caution">
    <text evidence="3">The sequence shown here is derived from an EMBL/GenBank/DDBJ whole genome shotgun (WGS) entry which is preliminary data.</text>
</comment>
<sequence length="391" mass="42759">MLYPGWTLVVKFGGTSVRDDFRDAVSFVSRLSDENEVIVVVSALKGVTDALIDLASGKGNLAEIVSFHIDFIRRHNLPLEPFRGVFEELKDVLGRRDEFPSEEAFRDQVLSFGEWISGIAFTEALKREGISVELFEPWEIIATTGDFGNARVNIVETSRRVFPLKRALREGKIAVVPGFVGGFKGYRTTLGRNGSDYTATVLGKALDAKAVLIMREVDGIYTADPGRVPSARLIPFLSYDKLYLAAKAGMRAIHPGAVDVAKGTPLIFGRTRDWNVGTVVGYESSSLPIIAHRVVGDTAEITVIGTTEVPGFETETGSERGIPWARLRVPTARLGSTLNRIHWLIVERNTPRPRTLSLLSAPMGEGCLTAFRGDVDEGAGSRNGGQLWARI</sequence>
<dbReference type="InterPro" id="IPR001048">
    <property type="entry name" value="Asp/Glu/Uridylate_kinase"/>
</dbReference>
<proteinExistence type="inferred from homology"/>
<evidence type="ECO:0000313" key="3">
    <source>
        <dbReference type="EMBL" id="MDV3103234.1"/>
    </source>
</evidence>
<dbReference type="EMBL" id="JAVDZE010000001">
    <property type="protein sequence ID" value="MDV3103234.1"/>
    <property type="molecule type" value="Genomic_DNA"/>
</dbReference>
<dbReference type="NCBIfam" id="NF006234">
    <property type="entry name" value="PRK08373.1"/>
    <property type="match status" value="1"/>
</dbReference>
<dbReference type="InterPro" id="IPR011819">
    <property type="entry name" value="AspKin_pair"/>
</dbReference>
<dbReference type="Pfam" id="PF00696">
    <property type="entry name" value="AA_kinase"/>
    <property type="match status" value="1"/>
</dbReference>
<dbReference type="GO" id="GO:0009089">
    <property type="term" value="P:lysine biosynthetic process via diaminopimelate"/>
    <property type="evidence" value="ECO:0007669"/>
    <property type="project" value="TreeGrafter"/>
</dbReference>
<dbReference type="CDD" id="cd04234">
    <property type="entry name" value="AAK_AK"/>
    <property type="match status" value="1"/>
</dbReference>
<reference evidence="3 4" key="1">
    <citation type="submission" date="2023-08" db="EMBL/GenBank/DDBJ databases">
        <title>Draft genome sequence of Thermococcus waiotapuensis WT1T, a thermophilic sulphur-dependent archaeon from order Thermococcales.</title>
        <authorList>
            <person name="Manners S.H."/>
            <person name="Carere C.R."/>
            <person name="Dhami M.K."/>
            <person name="Dobson R.C.J."/>
            <person name="Stott M.B."/>
        </authorList>
    </citation>
    <scope>NUCLEOTIDE SEQUENCE [LARGE SCALE GENOMIC DNA]</scope>
    <source>
        <strain evidence="3 4">WT1</strain>
    </source>
</reference>
<dbReference type="InterPro" id="IPR018042">
    <property type="entry name" value="Aspartate_kinase_CS"/>
</dbReference>